<keyword evidence="2" id="KW-1185">Reference proteome</keyword>
<dbReference type="Proteomes" id="UP000573327">
    <property type="component" value="Unassembled WGS sequence"/>
</dbReference>
<evidence type="ECO:0000313" key="1">
    <source>
        <dbReference type="EMBL" id="MBB4951787.1"/>
    </source>
</evidence>
<reference evidence="1 2" key="1">
    <citation type="submission" date="2020-08" db="EMBL/GenBank/DDBJ databases">
        <title>Sequencing the genomes of 1000 actinobacteria strains.</title>
        <authorList>
            <person name="Klenk H.-P."/>
        </authorList>
    </citation>
    <scope>NUCLEOTIDE SEQUENCE [LARGE SCALE GENOMIC DNA]</scope>
    <source>
        <strain evidence="1 2">DSM 44786</strain>
    </source>
</reference>
<gene>
    <name evidence="1" type="ORF">F4556_007322</name>
</gene>
<evidence type="ECO:0000313" key="2">
    <source>
        <dbReference type="Proteomes" id="UP000573327"/>
    </source>
</evidence>
<protein>
    <submittedName>
        <fullName evidence="1">Uncharacterized protein</fullName>
    </submittedName>
</protein>
<comment type="caution">
    <text evidence="1">The sequence shown here is derived from an EMBL/GenBank/DDBJ whole genome shotgun (WGS) entry which is preliminary data.</text>
</comment>
<proteinExistence type="predicted"/>
<dbReference type="EMBL" id="JACHJR010000001">
    <property type="protein sequence ID" value="MBB4951787.1"/>
    <property type="molecule type" value="Genomic_DNA"/>
</dbReference>
<sequence>MFETPTATGAFFEELEGEPWPLRVHVSGTGYVRRAVQVAAVVGEVVVEQIIPAAGGDGFTGMLAAVPAEGDVLKVGWADDELVDTPVVFHAAGNG</sequence>
<accession>A0A7W7SKJ1</accession>
<organism evidence="1 2">
    <name type="scientific">Kitasatospora gansuensis</name>
    <dbReference type="NCBI Taxonomy" id="258050"/>
    <lineage>
        <taxon>Bacteria</taxon>
        <taxon>Bacillati</taxon>
        <taxon>Actinomycetota</taxon>
        <taxon>Actinomycetes</taxon>
        <taxon>Kitasatosporales</taxon>
        <taxon>Streptomycetaceae</taxon>
        <taxon>Kitasatospora</taxon>
    </lineage>
</organism>
<dbReference type="RefSeq" id="WP_184923992.1">
    <property type="nucleotide sequence ID" value="NZ_JACHJR010000001.1"/>
</dbReference>
<dbReference type="AlphaFoldDB" id="A0A7W7SKJ1"/>
<name>A0A7W7SKJ1_9ACTN</name>